<dbReference type="RefSeq" id="WP_220207846.1">
    <property type="nucleotide sequence ID" value="NZ_BNJK01000001.1"/>
</dbReference>
<feature type="domain" description="Acyltransferase 3" evidence="2">
    <location>
        <begin position="34"/>
        <end position="130"/>
    </location>
</feature>
<dbReference type="InterPro" id="IPR050623">
    <property type="entry name" value="Glucan_succinyl_AcylTrfase"/>
</dbReference>
<evidence type="ECO:0000256" key="1">
    <source>
        <dbReference type="SAM" id="Phobius"/>
    </source>
</evidence>
<dbReference type="EMBL" id="BNJK01000001">
    <property type="protein sequence ID" value="GHO97276.1"/>
    <property type="molecule type" value="Genomic_DNA"/>
</dbReference>
<organism evidence="3 4">
    <name type="scientific">Reticulibacter mediterranei</name>
    <dbReference type="NCBI Taxonomy" id="2778369"/>
    <lineage>
        <taxon>Bacteria</taxon>
        <taxon>Bacillati</taxon>
        <taxon>Chloroflexota</taxon>
        <taxon>Ktedonobacteria</taxon>
        <taxon>Ktedonobacterales</taxon>
        <taxon>Reticulibacteraceae</taxon>
        <taxon>Reticulibacter</taxon>
    </lineage>
</organism>
<protein>
    <recommendedName>
        <fullName evidence="2">Acyltransferase 3 domain-containing protein</fullName>
    </recommendedName>
</protein>
<proteinExistence type="predicted"/>
<accession>A0A8J3IWA3</accession>
<evidence type="ECO:0000259" key="2">
    <source>
        <dbReference type="Pfam" id="PF01757"/>
    </source>
</evidence>
<reference evidence="3" key="1">
    <citation type="submission" date="2020-10" db="EMBL/GenBank/DDBJ databases">
        <title>Taxonomic study of unclassified bacteria belonging to the class Ktedonobacteria.</title>
        <authorList>
            <person name="Yabe S."/>
            <person name="Wang C.M."/>
            <person name="Zheng Y."/>
            <person name="Sakai Y."/>
            <person name="Cavaletti L."/>
            <person name="Monciardini P."/>
            <person name="Donadio S."/>
        </authorList>
    </citation>
    <scope>NUCLEOTIDE SEQUENCE</scope>
    <source>
        <strain evidence="3">ID150040</strain>
    </source>
</reference>
<dbReference type="Proteomes" id="UP000597444">
    <property type="component" value="Unassembled WGS sequence"/>
</dbReference>
<dbReference type="AlphaFoldDB" id="A0A8J3IWA3"/>
<comment type="caution">
    <text evidence="3">The sequence shown here is derived from an EMBL/GenBank/DDBJ whole genome shotgun (WGS) entry which is preliminary data.</text>
</comment>
<keyword evidence="1" id="KW-0812">Transmembrane</keyword>
<gene>
    <name evidence="3" type="ORF">KSF_073240</name>
</gene>
<name>A0A8J3IWA3_9CHLR</name>
<dbReference type="InterPro" id="IPR002656">
    <property type="entry name" value="Acyl_transf_3_dom"/>
</dbReference>
<dbReference type="Pfam" id="PF01757">
    <property type="entry name" value="Acyl_transf_3"/>
    <property type="match status" value="1"/>
</dbReference>
<keyword evidence="4" id="KW-1185">Reference proteome</keyword>
<feature type="transmembrane region" description="Helical" evidence="1">
    <location>
        <begin position="40"/>
        <end position="63"/>
    </location>
</feature>
<feature type="transmembrane region" description="Helical" evidence="1">
    <location>
        <begin position="70"/>
        <end position="95"/>
    </location>
</feature>
<keyword evidence="1" id="KW-0472">Membrane</keyword>
<sequence>MSSHVERTPSHGKPATAQALNASLKAPKGTRVFFVDNLRVSLTALVIVHHLAITYGALGTWYYQDPNKDMLAMIILSILAAIDQAFFMGFFSLLSGYFTPGSYDRKGGRTFLWERYLRLGIPLLVYDLVLDPLREARQE</sequence>
<evidence type="ECO:0000313" key="4">
    <source>
        <dbReference type="Proteomes" id="UP000597444"/>
    </source>
</evidence>
<keyword evidence="1" id="KW-1133">Transmembrane helix</keyword>
<dbReference type="PANTHER" id="PTHR36927:SF4">
    <property type="entry name" value="BLR5718 PROTEIN"/>
    <property type="match status" value="1"/>
</dbReference>
<dbReference type="GO" id="GO:0016747">
    <property type="term" value="F:acyltransferase activity, transferring groups other than amino-acyl groups"/>
    <property type="evidence" value="ECO:0007669"/>
    <property type="project" value="InterPro"/>
</dbReference>
<evidence type="ECO:0000313" key="3">
    <source>
        <dbReference type="EMBL" id="GHO97276.1"/>
    </source>
</evidence>
<dbReference type="PANTHER" id="PTHR36927">
    <property type="entry name" value="BLR4337 PROTEIN"/>
    <property type="match status" value="1"/>
</dbReference>